<keyword evidence="3" id="KW-1185">Reference proteome</keyword>
<keyword evidence="1" id="KW-0472">Membrane</keyword>
<proteinExistence type="predicted"/>
<organism evidence="2 3">
    <name type="scientific">Leptospira yasudae</name>
    <dbReference type="NCBI Taxonomy" id="2202201"/>
    <lineage>
        <taxon>Bacteria</taxon>
        <taxon>Pseudomonadati</taxon>
        <taxon>Spirochaetota</taxon>
        <taxon>Spirochaetia</taxon>
        <taxon>Leptospirales</taxon>
        <taxon>Leptospiraceae</taxon>
        <taxon>Leptospira</taxon>
    </lineage>
</organism>
<gene>
    <name evidence="2" type="ORF">DLM77_12815</name>
</gene>
<dbReference type="Proteomes" id="UP000285569">
    <property type="component" value="Unassembled WGS sequence"/>
</dbReference>
<comment type="caution">
    <text evidence="2">The sequence shown here is derived from an EMBL/GenBank/DDBJ whole genome shotgun (WGS) entry which is preliminary data.</text>
</comment>
<keyword evidence="1" id="KW-0812">Transmembrane</keyword>
<name>A0ABX9M4R2_9LEPT</name>
<reference evidence="3" key="1">
    <citation type="submission" date="2018-05" db="EMBL/GenBank/DDBJ databases">
        <title>Leptospira yasudae sp. nov. and Leptospira stimsonii sp. nov., two pathogenic species of the genus Leptospira isolated from environmental sources.</title>
        <authorList>
            <person name="Casanovas-Massana A."/>
            <person name="Hamond C."/>
            <person name="Santos L.A."/>
            <person name="Hacker K.P."/>
            <person name="Balassiano I."/>
            <person name="Medeiros M.A."/>
            <person name="Reis M.G."/>
            <person name="Ko A.I."/>
            <person name="Wunder E.A."/>
        </authorList>
    </citation>
    <scope>NUCLEOTIDE SEQUENCE [LARGE SCALE GENOMIC DNA]</scope>
    <source>
        <strain evidence="3">B21</strain>
    </source>
</reference>
<sequence>MLLSECKLLFQKKSNSAKNEETFRGFRGYLVGRFVFMNLKRIFLIFFAGTGIGFSVNCALLFPVETATERWRSSVQKLERSSGQERRLAEKEYVTHLERFQEDSIETKESLRNFILAETASRFNSQIAQKNWAAAAFIASIYAETIPFLGIGDITIKGTKSGNLYSAREYFVADLIAYTGESKDNRFLPLIQTMIPNPIGDARLAFNLSCLHALNGNKQEMLQYMKIALFLGKETVDFENDSDFNAFRSDPDFIKMIWDGPALNPSLIPPAASPAKK</sequence>
<evidence type="ECO:0000313" key="3">
    <source>
        <dbReference type="Proteomes" id="UP000285569"/>
    </source>
</evidence>
<dbReference type="NCBIfam" id="NF047558">
    <property type="entry name" value="TPR_END_plus"/>
    <property type="match status" value="1"/>
</dbReference>
<reference evidence="2 3" key="2">
    <citation type="journal article" date="2020" name="Int. J. Syst. Evol. Microbiol.">
        <title>Leptospira yasudae sp. nov. and Leptospira stimsonii sp. nov., two new species of the pathogenic group isolated from environmental sources.</title>
        <authorList>
            <person name="Casanovas-Massana A."/>
            <person name="Hamond C."/>
            <person name="Santos L.A."/>
            <person name="de Oliveira D."/>
            <person name="Hacker K.P."/>
            <person name="Balassiano I."/>
            <person name="Costa F."/>
            <person name="Medeiros M.A."/>
            <person name="Reis M.G."/>
            <person name="Ko A.I."/>
            <person name="Wunder E.A."/>
        </authorList>
    </citation>
    <scope>NUCLEOTIDE SEQUENCE [LARGE SCALE GENOMIC DNA]</scope>
    <source>
        <strain evidence="2 3">B21</strain>
    </source>
</reference>
<evidence type="ECO:0000313" key="2">
    <source>
        <dbReference type="EMBL" id="RHX79822.1"/>
    </source>
</evidence>
<dbReference type="EMBL" id="QHCR01000005">
    <property type="protein sequence ID" value="RHX79822.1"/>
    <property type="molecule type" value="Genomic_DNA"/>
</dbReference>
<protein>
    <submittedName>
        <fullName evidence="2">Uncharacterized protein</fullName>
    </submittedName>
</protein>
<keyword evidence="1" id="KW-1133">Transmembrane helix</keyword>
<feature type="transmembrane region" description="Helical" evidence="1">
    <location>
        <begin position="42"/>
        <end position="64"/>
    </location>
</feature>
<evidence type="ECO:0000256" key="1">
    <source>
        <dbReference type="SAM" id="Phobius"/>
    </source>
</evidence>
<accession>A0ABX9M4R2</accession>